<sequence>MDNLSPKVDQLGLWGMFKPFGKVRDVYLFSKINSRKSNFAFIRFESKEEAIKVARTTNGMHVYGWPVLAKVASVGWNSRRQQDLNQHQVRGQASESYVKFTKEEVVDERLKRNRSFVEALVGKQGNIDDSNMSPNEKALTMSWSSNNGDKEWLNRCAVGILKFFSSVSSVNSRLNSGGFSFSSNYLGDKNVLWCFESEFEKKGFIKNRFFWDDCFKSMHNWSDSFNPQNRLAWIYCSGVPLSMWSRAFFIKLGGMIGEPLMVEEETSLKKRLYRGRVLVLIQQESTVSVKVKVSVRSCSYIIKLKEDETPPDVSWSDKFLGLIKEVVLGFWNMLPDLEGPKEKERRVVGELSSFKLLQREKEKKDLMCRVVSPVNHSQLRLEYKLTPKPGSYKGFANQRKTYLQVERVNSDDNPFYDLEGEGLLSDFNKWVGECFNKGGKKNIIENLNWNLDSRPVRVREGPTRRGEARGVVILKKKHGMMARGSSIHDKTQHQIREVKNKVEWCLEEEILKVMEKGLAIGFEFNG</sequence>
<dbReference type="PANTHER" id="PTHR34427:SF16">
    <property type="entry name" value="DUF4283 DOMAIN-CONTAINING PROTEIN"/>
    <property type="match status" value="1"/>
</dbReference>
<keyword evidence="4" id="KW-1185">Reference proteome</keyword>
<dbReference type="InterPro" id="IPR012677">
    <property type="entry name" value="Nucleotide-bd_a/b_plait_sf"/>
</dbReference>
<gene>
    <name evidence="3" type="ORF">Ddye_014683</name>
</gene>
<keyword evidence="1" id="KW-0694">RNA-binding</keyword>
<evidence type="ECO:0000256" key="1">
    <source>
        <dbReference type="PROSITE-ProRule" id="PRU00176"/>
    </source>
</evidence>
<comment type="caution">
    <text evidence="3">The sequence shown here is derived from an EMBL/GenBank/DDBJ whole genome shotgun (WGS) entry which is preliminary data.</text>
</comment>
<evidence type="ECO:0000313" key="3">
    <source>
        <dbReference type="EMBL" id="KAK2654827.1"/>
    </source>
</evidence>
<dbReference type="Proteomes" id="UP001280121">
    <property type="component" value="Unassembled WGS sequence"/>
</dbReference>
<evidence type="ECO:0000313" key="4">
    <source>
        <dbReference type="Proteomes" id="UP001280121"/>
    </source>
</evidence>
<dbReference type="GO" id="GO:0003723">
    <property type="term" value="F:RNA binding"/>
    <property type="evidence" value="ECO:0007669"/>
    <property type="project" value="UniProtKB-UniRule"/>
</dbReference>
<dbReference type="PANTHER" id="PTHR34427">
    <property type="entry name" value="DUF4283 DOMAIN PROTEIN"/>
    <property type="match status" value="1"/>
</dbReference>
<organism evidence="3 4">
    <name type="scientific">Dipteronia dyeriana</name>
    <dbReference type="NCBI Taxonomy" id="168575"/>
    <lineage>
        <taxon>Eukaryota</taxon>
        <taxon>Viridiplantae</taxon>
        <taxon>Streptophyta</taxon>
        <taxon>Embryophyta</taxon>
        <taxon>Tracheophyta</taxon>
        <taxon>Spermatophyta</taxon>
        <taxon>Magnoliopsida</taxon>
        <taxon>eudicotyledons</taxon>
        <taxon>Gunneridae</taxon>
        <taxon>Pentapetalae</taxon>
        <taxon>rosids</taxon>
        <taxon>malvids</taxon>
        <taxon>Sapindales</taxon>
        <taxon>Sapindaceae</taxon>
        <taxon>Hippocastanoideae</taxon>
        <taxon>Acereae</taxon>
        <taxon>Dipteronia</taxon>
    </lineage>
</organism>
<dbReference type="Pfam" id="PF00076">
    <property type="entry name" value="RRM_1"/>
    <property type="match status" value="1"/>
</dbReference>
<dbReference type="InterPro" id="IPR035979">
    <property type="entry name" value="RBD_domain_sf"/>
</dbReference>
<dbReference type="PROSITE" id="PS50102">
    <property type="entry name" value="RRM"/>
    <property type="match status" value="1"/>
</dbReference>
<reference evidence="3" key="1">
    <citation type="journal article" date="2023" name="Plant J.">
        <title>Genome sequences and population genomics provide insights into the demographic history, inbreeding, and mutation load of two 'living fossil' tree species of Dipteronia.</title>
        <authorList>
            <person name="Feng Y."/>
            <person name="Comes H.P."/>
            <person name="Chen J."/>
            <person name="Zhu S."/>
            <person name="Lu R."/>
            <person name="Zhang X."/>
            <person name="Li P."/>
            <person name="Qiu J."/>
            <person name="Olsen K.M."/>
            <person name="Qiu Y."/>
        </authorList>
    </citation>
    <scope>NUCLEOTIDE SEQUENCE</scope>
    <source>
        <strain evidence="3">KIB01</strain>
    </source>
</reference>
<dbReference type="Gene3D" id="3.30.70.330">
    <property type="match status" value="1"/>
</dbReference>
<evidence type="ECO:0000259" key="2">
    <source>
        <dbReference type="PROSITE" id="PS50102"/>
    </source>
</evidence>
<accession>A0AAD9X8R3</accession>
<dbReference type="AlphaFoldDB" id="A0AAD9X8R3"/>
<dbReference type="SMART" id="SM00360">
    <property type="entry name" value="RRM"/>
    <property type="match status" value="1"/>
</dbReference>
<dbReference type="CDD" id="cd00590">
    <property type="entry name" value="RRM_SF"/>
    <property type="match status" value="1"/>
</dbReference>
<proteinExistence type="predicted"/>
<dbReference type="EMBL" id="JANJYI010000004">
    <property type="protein sequence ID" value="KAK2654827.1"/>
    <property type="molecule type" value="Genomic_DNA"/>
</dbReference>
<feature type="domain" description="RRM" evidence="2">
    <location>
        <begin position="1"/>
        <end position="74"/>
    </location>
</feature>
<protein>
    <recommendedName>
        <fullName evidence="2">RRM domain-containing protein</fullName>
    </recommendedName>
</protein>
<dbReference type="SUPFAM" id="SSF54928">
    <property type="entry name" value="RNA-binding domain, RBD"/>
    <property type="match status" value="1"/>
</dbReference>
<name>A0AAD9X8R3_9ROSI</name>
<dbReference type="InterPro" id="IPR000504">
    <property type="entry name" value="RRM_dom"/>
</dbReference>